<evidence type="ECO:0000313" key="2">
    <source>
        <dbReference type="Proteomes" id="UP000318833"/>
    </source>
</evidence>
<protein>
    <submittedName>
        <fullName evidence="1">DUF2024 family protein</fullName>
    </submittedName>
</protein>
<name>A0A554VDS0_9FLAO</name>
<gene>
    <name evidence="1" type="ORF">FOF46_24140</name>
</gene>
<dbReference type="InterPro" id="IPR023122">
    <property type="entry name" value="NE1680-like_sf"/>
</dbReference>
<comment type="caution">
    <text evidence="1">The sequence shown here is derived from an EMBL/GenBank/DDBJ whole genome shotgun (WGS) entry which is preliminary data.</text>
</comment>
<keyword evidence="2" id="KW-1185">Reference proteome</keyword>
<dbReference type="Gene3D" id="3.10.510.10">
    <property type="entry name" value="NE1680-like"/>
    <property type="match status" value="1"/>
</dbReference>
<dbReference type="OrthoDB" id="9795699at2"/>
<sequence length="86" mass="10112">MKVSVYDTYVPKATNVNMHFDILVEDHTSVEDVYAYGKEYLAQKGILNFQLTTKECNFCHMERAPEAVEQEIRQKGYYIIEMEHCN</sequence>
<dbReference type="Pfam" id="PF09630">
    <property type="entry name" value="DUF2024"/>
    <property type="match status" value="1"/>
</dbReference>
<dbReference type="AlphaFoldDB" id="A0A554VDS0"/>
<dbReference type="SUPFAM" id="SSF160766">
    <property type="entry name" value="NE1680-like"/>
    <property type="match status" value="1"/>
</dbReference>
<accession>A0A554VDS0</accession>
<reference evidence="1 2" key="1">
    <citation type="submission" date="2019-07" db="EMBL/GenBank/DDBJ databases">
        <title>The draft genome sequence of Aquimarina algiphila M91.</title>
        <authorList>
            <person name="Meng X."/>
        </authorList>
    </citation>
    <scope>NUCLEOTIDE SEQUENCE [LARGE SCALE GENOMIC DNA]</scope>
    <source>
        <strain evidence="1 2">M91</strain>
    </source>
</reference>
<dbReference type="InterPro" id="IPR018592">
    <property type="entry name" value="DUF2024"/>
</dbReference>
<proteinExistence type="predicted"/>
<organism evidence="1 2">
    <name type="scientific">Aquimarina algiphila</name>
    <dbReference type="NCBI Taxonomy" id="2047982"/>
    <lineage>
        <taxon>Bacteria</taxon>
        <taxon>Pseudomonadati</taxon>
        <taxon>Bacteroidota</taxon>
        <taxon>Flavobacteriia</taxon>
        <taxon>Flavobacteriales</taxon>
        <taxon>Flavobacteriaceae</taxon>
        <taxon>Aquimarina</taxon>
    </lineage>
</organism>
<dbReference type="Proteomes" id="UP000318833">
    <property type="component" value="Unassembled WGS sequence"/>
</dbReference>
<dbReference type="EMBL" id="VLNR01000067">
    <property type="protein sequence ID" value="TSE05066.1"/>
    <property type="molecule type" value="Genomic_DNA"/>
</dbReference>
<evidence type="ECO:0000313" key="1">
    <source>
        <dbReference type="EMBL" id="TSE05066.1"/>
    </source>
</evidence>